<evidence type="ECO:0000259" key="8">
    <source>
        <dbReference type="Pfam" id="PF14322"/>
    </source>
</evidence>
<evidence type="ECO:0000256" key="2">
    <source>
        <dbReference type="ARBA" id="ARBA00006275"/>
    </source>
</evidence>
<dbReference type="SUPFAM" id="SSF48452">
    <property type="entry name" value="TPR-like"/>
    <property type="match status" value="1"/>
</dbReference>
<organism evidence="9 10">
    <name type="scientific">Kaistella yananensis</name>
    <dbReference type="NCBI Taxonomy" id="2989820"/>
    <lineage>
        <taxon>Bacteria</taxon>
        <taxon>Pseudomonadati</taxon>
        <taxon>Bacteroidota</taxon>
        <taxon>Flavobacteriia</taxon>
        <taxon>Flavobacteriales</taxon>
        <taxon>Weeksellaceae</taxon>
        <taxon>Chryseobacterium group</taxon>
        <taxon>Kaistella</taxon>
    </lineage>
</organism>
<keyword evidence="4" id="KW-0472">Membrane</keyword>
<keyword evidence="10" id="KW-1185">Reference proteome</keyword>
<evidence type="ECO:0000313" key="10">
    <source>
        <dbReference type="Proteomes" id="UP001209107"/>
    </source>
</evidence>
<name>A0ABT3JNU1_9FLAO</name>
<dbReference type="Pfam" id="PF07980">
    <property type="entry name" value="SusD_RagB"/>
    <property type="match status" value="1"/>
</dbReference>
<dbReference type="PROSITE" id="PS50005">
    <property type="entry name" value="TPR"/>
    <property type="match status" value="1"/>
</dbReference>
<gene>
    <name evidence="9" type="ORF">OK344_09530</name>
</gene>
<dbReference type="EMBL" id="JAPCHZ010000005">
    <property type="protein sequence ID" value="MCW4452449.1"/>
    <property type="molecule type" value="Genomic_DNA"/>
</dbReference>
<keyword evidence="6" id="KW-0802">TPR repeat</keyword>
<reference evidence="9 10" key="1">
    <citation type="submission" date="2022-10" db="EMBL/GenBank/DDBJ databases">
        <title>Kaistella sp. BT-6-1-3.</title>
        <authorList>
            <person name="Ai J."/>
            <person name="Deng Z."/>
        </authorList>
    </citation>
    <scope>NUCLEOTIDE SEQUENCE [LARGE SCALE GENOMIC DNA]</scope>
    <source>
        <strain evidence="9 10">BT6-1-3</strain>
    </source>
</reference>
<accession>A0ABT3JNU1</accession>
<protein>
    <submittedName>
        <fullName evidence="9">RagB/SusD family nutrient uptake outer membrane protein</fullName>
    </submittedName>
</protein>
<dbReference type="InterPro" id="IPR019734">
    <property type="entry name" value="TPR_rpt"/>
</dbReference>
<evidence type="ECO:0000256" key="3">
    <source>
        <dbReference type="ARBA" id="ARBA00022729"/>
    </source>
</evidence>
<evidence type="ECO:0000256" key="4">
    <source>
        <dbReference type="ARBA" id="ARBA00023136"/>
    </source>
</evidence>
<keyword evidence="3" id="KW-0732">Signal</keyword>
<feature type="repeat" description="TPR" evidence="6">
    <location>
        <begin position="211"/>
        <end position="244"/>
    </location>
</feature>
<dbReference type="Gene3D" id="1.25.40.390">
    <property type="match status" value="1"/>
</dbReference>
<feature type="domain" description="RagB/SusD" evidence="7">
    <location>
        <begin position="329"/>
        <end position="402"/>
    </location>
</feature>
<evidence type="ECO:0000256" key="5">
    <source>
        <dbReference type="ARBA" id="ARBA00023237"/>
    </source>
</evidence>
<dbReference type="Pfam" id="PF14322">
    <property type="entry name" value="SusD-like_3"/>
    <property type="match status" value="1"/>
</dbReference>
<comment type="subcellular location">
    <subcellularLocation>
        <location evidence="1">Cell outer membrane</location>
    </subcellularLocation>
</comment>
<keyword evidence="5" id="KW-0998">Cell outer membrane</keyword>
<dbReference type="InterPro" id="IPR033985">
    <property type="entry name" value="SusD-like_N"/>
</dbReference>
<evidence type="ECO:0000256" key="1">
    <source>
        <dbReference type="ARBA" id="ARBA00004442"/>
    </source>
</evidence>
<dbReference type="InterPro" id="IPR012944">
    <property type="entry name" value="SusD_RagB_dom"/>
</dbReference>
<proteinExistence type="inferred from homology"/>
<evidence type="ECO:0000259" key="7">
    <source>
        <dbReference type="Pfam" id="PF07980"/>
    </source>
</evidence>
<dbReference type="RefSeq" id="WP_265144574.1">
    <property type="nucleotide sequence ID" value="NZ_JAPCHZ010000005.1"/>
</dbReference>
<comment type="caution">
    <text evidence="9">The sequence shown here is derived from an EMBL/GenBank/DDBJ whole genome shotgun (WGS) entry which is preliminary data.</text>
</comment>
<dbReference type="Proteomes" id="UP001209107">
    <property type="component" value="Unassembled WGS sequence"/>
</dbReference>
<comment type="similarity">
    <text evidence="2">Belongs to the SusD family.</text>
</comment>
<evidence type="ECO:0000313" key="9">
    <source>
        <dbReference type="EMBL" id="MCW4452449.1"/>
    </source>
</evidence>
<dbReference type="InterPro" id="IPR011990">
    <property type="entry name" value="TPR-like_helical_dom_sf"/>
</dbReference>
<evidence type="ECO:0000256" key="6">
    <source>
        <dbReference type="PROSITE-ProRule" id="PRU00339"/>
    </source>
</evidence>
<feature type="domain" description="SusD-like N-terminal" evidence="8">
    <location>
        <begin position="21"/>
        <end position="222"/>
    </location>
</feature>
<sequence>MSLFTLAVVLLLLAVSCRELLSEKSDLKLATPATVEDNQALIDQFGFMNVDFASVGETSSDDFYMTDADYDGLYYEQDKRLYTWMPDHVTRPSSAGNAWSRCYRAIYISNSVLHNLETYHLTGAKADQVKGQALALRAARYLDASQIWCPAYRQSSASGELGLPLRLDPDMNTPSVRSTVQQTYDQILSDLHAALPLLPDQQLSKTRMSKTAVHGLLARTYLFMGNYDKALFHSKQALLLQPGLMDFNTVNPNAEYPIANLNKEITFWSGMSYEYHLIPAKIPQNIYSSYAVNDLRRTVYFTSDASNQILFKGYYNNENGSSTGVAVDELYLMAAECYARLNQVSEAMSHLNQLLVTRWKTGTYIPFTAANKEEALAIVLAERRKELLIRGLRWADLKRYNRDGANITLTRTVNGKQFVLPPNDQRYAIALPEEIVEIAGIPQNPR</sequence>